<dbReference type="RefSeq" id="WP_029566983.1">
    <property type="nucleotide sequence ID" value="NZ_JNVC02000005.1"/>
</dbReference>
<evidence type="ECO:0000313" key="2">
    <source>
        <dbReference type="Proteomes" id="UP000028549"/>
    </source>
</evidence>
<name>A0A084GXU1_METID</name>
<dbReference type="Pfam" id="PF13921">
    <property type="entry name" value="Myb_DNA-bind_6"/>
    <property type="match status" value="1"/>
</dbReference>
<dbReference type="Proteomes" id="UP000028549">
    <property type="component" value="Unassembled WGS sequence"/>
</dbReference>
<accession>A0A084GXU1</accession>
<proteinExistence type="predicted"/>
<reference evidence="1 2" key="1">
    <citation type="journal article" date="2005" name="Int. J. Syst. Evol. Microbiol.">
        <title>Bacillus cibi sp. nov., isolated from jeotgal, a traditional Korean fermented seafood.</title>
        <authorList>
            <person name="Yoon J.H."/>
            <person name="Lee C.H."/>
            <person name="Oh T.K."/>
        </authorList>
    </citation>
    <scope>NUCLEOTIDE SEQUENCE [LARGE SCALE GENOMIC DNA]</scope>
    <source>
        <strain evidence="1 2">DSM 16189</strain>
    </source>
</reference>
<sequence>MQEIEIQKRPYRHWTTLEDRRLVELRKQNIKFRDIAKQLNRTPISVEKRFRKIEKTKFDQE</sequence>
<dbReference type="Gene3D" id="1.10.10.60">
    <property type="entry name" value="Homeodomain-like"/>
    <property type="match status" value="1"/>
</dbReference>
<dbReference type="AlphaFoldDB" id="A0A084GXU1"/>
<dbReference type="SUPFAM" id="SSF46689">
    <property type="entry name" value="Homeodomain-like"/>
    <property type="match status" value="1"/>
</dbReference>
<gene>
    <name evidence="1" type="ORF">GS18_0213815</name>
</gene>
<evidence type="ECO:0000313" key="1">
    <source>
        <dbReference type="EMBL" id="KEZ52153.1"/>
    </source>
</evidence>
<keyword evidence="2" id="KW-1185">Reference proteome</keyword>
<evidence type="ECO:0008006" key="3">
    <source>
        <dbReference type="Google" id="ProtNLM"/>
    </source>
</evidence>
<dbReference type="EMBL" id="JNVC02000005">
    <property type="protein sequence ID" value="KEZ52153.1"/>
    <property type="molecule type" value="Genomic_DNA"/>
</dbReference>
<dbReference type="OrthoDB" id="2888861at2"/>
<dbReference type="InterPro" id="IPR009057">
    <property type="entry name" value="Homeodomain-like_sf"/>
</dbReference>
<protein>
    <recommendedName>
        <fullName evidence="3">Myb-like domain-containing protein</fullName>
    </recommendedName>
</protein>
<organism evidence="1 2">
    <name type="scientific">Metabacillus indicus</name>
    <name type="common">Bacillus indicus</name>
    <dbReference type="NCBI Taxonomy" id="246786"/>
    <lineage>
        <taxon>Bacteria</taxon>
        <taxon>Bacillati</taxon>
        <taxon>Bacillota</taxon>
        <taxon>Bacilli</taxon>
        <taxon>Bacillales</taxon>
        <taxon>Bacillaceae</taxon>
        <taxon>Metabacillus</taxon>
    </lineage>
</organism>
<dbReference type="STRING" id="246786.GS18_0213815"/>
<comment type="caution">
    <text evidence="1">The sequence shown here is derived from an EMBL/GenBank/DDBJ whole genome shotgun (WGS) entry which is preliminary data.</text>
</comment>